<sequence length="90" mass="9681">MTAFFALSYFAVAGMDGRQFANLHTRTDALYFTVATMATVGYGDVYAAGQVARALVTVQMGFDLVIIAALVGAYRQSFTRRSGHADGWSS</sequence>
<dbReference type="Proteomes" id="UP000661607">
    <property type="component" value="Unassembled WGS sequence"/>
</dbReference>
<evidence type="ECO:0000313" key="4">
    <source>
        <dbReference type="Proteomes" id="UP000661607"/>
    </source>
</evidence>
<dbReference type="Pfam" id="PF07885">
    <property type="entry name" value="Ion_trans_2"/>
    <property type="match status" value="1"/>
</dbReference>
<accession>A0ABR9KRK5</accession>
<gene>
    <name evidence="3" type="ORF">H4W81_007442</name>
</gene>
<proteinExistence type="predicted"/>
<organism evidence="3 4">
    <name type="scientific">Nonomuraea africana</name>
    <dbReference type="NCBI Taxonomy" id="46171"/>
    <lineage>
        <taxon>Bacteria</taxon>
        <taxon>Bacillati</taxon>
        <taxon>Actinomycetota</taxon>
        <taxon>Actinomycetes</taxon>
        <taxon>Streptosporangiales</taxon>
        <taxon>Streptosporangiaceae</taxon>
        <taxon>Nonomuraea</taxon>
    </lineage>
</organism>
<dbReference type="RefSeq" id="WP_318782241.1">
    <property type="nucleotide sequence ID" value="NZ_BAAASY010000009.1"/>
</dbReference>
<evidence type="ECO:0000313" key="3">
    <source>
        <dbReference type="EMBL" id="MBE1564663.1"/>
    </source>
</evidence>
<reference evidence="3 4" key="1">
    <citation type="submission" date="2020-10" db="EMBL/GenBank/DDBJ databases">
        <title>Sequencing the genomes of 1000 actinobacteria strains.</title>
        <authorList>
            <person name="Klenk H.-P."/>
        </authorList>
    </citation>
    <scope>NUCLEOTIDE SEQUENCE [LARGE SCALE GENOMIC DNA]</scope>
    <source>
        <strain evidence="3 4">DSM 43748</strain>
    </source>
</reference>
<keyword evidence="1" id="KW-1133">Transmembrane helix</keyword>
<name>A0ABR9KRK5_9ACTN</name>
<keyword evidence="1" id="KW-0812">Transmembrane</keyword>
<evidence type="ECO:0000256" key="1">
    <source>
        <dbReference type="SAM" id="Phobius"/>
    </source>
</evidence>
<feature type="domain" description="Potassium channel" evidence="2">
    <location>
        <begin position="4"/>
        <end position="77"/>
    </location>
</feature>
<protein>
    <recommendedName>
        <fullName evidence="2">Potassium channel domain-containing protein</fullName>
    </recommendedName>
</protein>
<dbReference type="EMBL" id="JADBEF010000001">
    <property type="protein sequence ID" value="MBE1564663.1"/>
    <property type="molecule type" value="Genomic_DNA"/>
</dbReference>
<dbReference type="Gene3D" id="1.10.287.70">
    <property type="match status" value="1"/>
</dbReference>
<feature type="transmembrane region" description="Helical" evidence="1">
    <location>
        <begin position="54"/>
        <end position="74"/>
    </location>
</feature>
<dbReference type="InterPro" id="IPR013099">
    <property type="entry name" value="K_chnl_dom"/>
</dbReference>
<comment type="caution">
    <text evidence="3">The sequence shown here is derived from an EMBL/GenBank/DDBJ whole genome shotgun (WGS) entry which is preliminary data.</text>
</comment>
<dbReference type="SUPFAM" id="SSF81324">
    <property type="entry name" value="Voltage-gated potassium channels"/>
    <property type="match status" value="1"/>
</dbReference>
<keyword evidence="1" id="KW-0472">Membrane</keyword>
<evidence type="ECO:0000259" key="2">
    <source>
        <dbReference type="Pfam" id="PF07885"/>
    </source>
</evidence>
<keyword evidence="4" id="KW-1185">Reference proteome</keyword>
<feature type="transmembrane region" description="Helical" evidence="1">
    <location>
        <begin position="29"/>
        <end position="48"/>
    </location>
</feature>